<feature type="region of interest" description="Disordered" evidence="1">
    <location>
        <begin position="53"/>
        <end position="81"/>
    </location>
</feature>
<dbReference type="KEGG" id="pana:BBH88_10825"/>
<reference evidence="3 4" key="1">
    <citation type="journal article" date="2012" name="J. Bacteriol.">
        <title>Genome Sequence of the Antarctic Psychrophile Bacterium Planococcus antarcticus DSM 14505.</title>
        <authorList>
            <person name="Margolles A."/>
            <person name="Gueimonde M."/>
            <person name="Sanchez B."/>
        </authorList>
    </citation>
    <scope>NUCLEOTIDE SEQUENCE [LARGE SCALE GENOMIC DNA]</scope>
    <source>
        <strain evidence="3 4">DSM 14505</strain>
    </source>
</reference>
<keyword evidence="5" id="KW-1185">Reference proteome</keyword>
<organism evidence="3 4">
    <name type="scientific">Planococcus antarcticus DSM 14505</name>
    <dbReference type="NCBI Taxonomy" id="1185653"/>
    <lineage>
        <taxon>Bacteria</taxon>
        <taxon>Bacillati</taxon>
        <taxon>Bacillota</taxon>
        <taxon>Bacilli</taxon>
        <taxon>Bacillales</taxon>
        <taxon>Caryophanaceae</taxon>
        <taxon>Planococcus</taxon>
    </lineage>
</organism>
<dbReference type="AlphaFoldDB" id="A0A1C7DH47"/>
<evidence type="ECO:0000313" key="2">
    <source>
        <dbReference type="EMBL" id="ANU10764.1"/>
    </source>
</evidence>
<gene>
    <name evidence="3" type="ORF">A1A1_18482</name>
    <name evidence="2" type="ORF">BBH88_10825</name>
</gene>
<dbReference type="EMBL" id="CP016534">
    <property type="protein sequence ID" value="ANU10764.1"/>
    <property type="molecule type" value="Genomic_DNA"/>
</dbReference>
<evidence type="ECO:0000313" key="5">
    <source>
        <dbReference type="Proteomes" id="UP000092661"/>
    </source>
</evidence>
<evidence type="ECO:0000313" key="3">
    <source>
        <dbReference type="EMBL" id="EIM04993.1"/>
    </source>
</evidence>
<dbReference type="Proteomes" id="UP000092661">
    <property type="component" value="Chromosome"/>
</dbReference>
<dbReference type="EMBL" id="AJYB01000105">
    <property type="protein sequence ID" value="EIM04993.1"/>
    <property type="molecule type" value="Genomic_DNA"/>
</dbReference>
<dbReference type="OrthoDB" id="7055730at2"/>
<name>A0A1C7DH47_9BACL</name>
<evidence type="ECO:0000313" key="4">
    <source>
        <dbReference type="Proteomes" id="UP000004725"/>
    </source>
</evidence>
<reference evidence="2" key="3">
    <citation type="submission" date="2016-10" db="EMBL/GenBank/DDBJ databases">
        <authorList>
            <person name="See-Too W.S."/>
        </authorList>
    </citation>
    <scope>NUCLEOTIDE SEQUENCE</scope>
    <source>
        <strain evidence="2">DSM 14505</strain>
    </source>
</reference>
<sequence>MGSAVFPAKKKKLEAMINKYGENMTWHTFKINFKRDHPEDWELINSAFESYQRNTKRGKNHPMPHPDKYLKNMYTSISTDN</sequence>
<dbReference type="Proteomes" id="UP000004725">
    <property type="component" value="Unassembled WGS sequence"/>
</dbReference>
<evidence type="ECO:0000256" key="1">
    <source>
        <dbReference type="SAM" id="MobiDB-lite"/>
    </source>
</evidence>
<reference evidence="5" key="2">
    <citation type="submission" date="2016-07" db="EMBL/GenBank/DDBJ databases">
        <authorList>
            <person name="See-Too W.S."/>
        </authorList>
    </citation>
    <scope>NUCLEOTIDE SEQUENCE [LARGE SCALE GENOMIC DNA]</scope>
    <source>
        <strain evidence="5">DSM 14505</strain>
    </source>
</reference>
<dbReference type="RefSeq" id="WP_006831627.1">
    <property type="nucleotide sequence ID" value="NZ_AJYB01000105.1"/>
</dbReference>
<accession>A0A1C7DH47</accession>
<protein>
    <submittedName>
        <fullName evidence="3">Uncharacterized protein</fullName>
    </submittedName>
</protein>
<proteinExistence type="predicted"/>